<dbReference type="PROSITE" id="PS01153">
    <property type="entry name" value="NOL1_NOP2_SUN"/>
    <property type="match status" value="1"/>
</dbReference>
<dbReference type="InterPro" id="IPR001678">
    <property type="entry name" value="MeTrfase_RsmB-F_NOP2_dom"/>
</dbReference>
<dbReference type="Pfam" id="PF01189">
    <property type="entry name" value="Methyltr_RsmB-F"/>
    <property type="match status" value="1"/>
</dbReference>
<feature type="binding site" evidence="6">
    <location>
        <position position="259"/>
    </location>
    <ligand>
        <name>S-adenosyl-L-methionine</name>
        <dbReference type="ChEBI" id="CHEBI:59789"/>
    </ligand>
</feature>
<dbReference type="InterPro" id="IPR049560">
    <property type="entry name" value="MeTrfase_RsmB-F_NOP2_cat"/>
</dbReference>
<dbReference type="EMBL" id="JATAAI010000039">
    <property type="protein sequence ID" value="KAK1734432.1"/>
    <property type="molecule type" value="Genomic_DNA"/>
</dbReference>
<feature type="chain" id="PRO_5042297508" evidence="7">
    <location>
        <begin position="24"/>
        <end position="436"/>
    </location>
</feature>
<dbReference type="InterPro" id="IPR029063">
    <property type="entry name" value="SAM-dependent_MTases_sf"/>
</dbReference>
<dbReference type="Gene3D" id="3.40.50.150">
    <property type="entry name" value="Vaccinia Virus protein VP39"/>
    <property type="match status" value="1"/>
</dbReference>
<evidence type="ECO:0000256" key="2">
    <source>
        <dbReference type="ARBA" id="ARBA00022603"/>
    </source>
</evidence>
<comment type="similarity">
    <text evidence="1 6">Belongs to the class I-like SAM-binding methyltransferase superfamily. RsmB/NOP family.</text>
</comment>
<gene>
    <name evidence="9" type="ORF">QTG54_014939</name>
</gene>
<accession>A0AAD8XVF5</accession>
<dbReference type="EC" id="2.1.1.-" evidence="9"/>
<keyword evidence="5 6" id="KW-0694">RNA-binding</keyword>
<keyword evidence="2 6" id="KW-0489">Methyltransferase</keyword>
<keyword evidence="3 6" id="KW-0808">Transferase</keyword>
<evidence type="ECO:0000256" key="7">
    <source>
        <dbReference type="SAM" id="SignalP"/>
    </source>
</evidence>
<evidence type="ECO:0000256" key="5">
    <source>
        <dbReference type="ARBA" id="ARBA00022884"/>
    </source>
</evidence>
<evidence type="ECO:0000313" key="9">
    <source>
        <dbReference type="EMBL" id="KAK1734432.1"/>
    </source>
</evidence>
<dbReference type="PRINTS" id="PR02008">
    <property type="entry name" value="RCMTFAMILY"/>
</dbReference>
<dbReference type="InterPro" id="IPR054728">
    <property type="entry name" value="RsmB-like_ferredoxin"/>
</dbReference>
<keyword evidence="7" id="KW-0732">Signal</keyword>
<comment type="caution">
    <text evidence="9">The sequence shown here is derived from an EMBL/GenBank/DDBJ whole genome shotgun (WGS) entry which is preliminary data.</text>
</comment>
<reference evidence="9" key="1">
    <citation type="submission" date="2023-06" db="EMBL/GenBank/DDBJ databases">
        <title>Survivors Of The Sea: Transcriptome response of Skeletonema marinoi to long-term dormancy.</title>
        <authorList>
            <person name="Pinder M.I.M."/>
            <person name="Kourtchenko O."/>
            <person name="Robertson E.K."/>
            <person name="Larsson T."/>
            <person name="Maumus F."/>
            <person name="Osuna-Cruz C.M."/>
            <person name="Vancaester E."/>
            <person name="Stenow R."/>
            <person name="Vandepoele K."/>
            <person name="Ploug H."/>
            <person name="Bruchert V."/>
            <person name="Godhe A."/>
            <person name="Topel M."/>
        </authorList>
    </citation>
    <scope>NUCLEOTIDE SEQUENCE</scope>
    <source>
        <strain evidence="9">R05AC</strain>
    </source>
</reference>
<proteinExistence type="inferred from homology"/>
<evidence type="ECO:0000256" key="4">
    <source>
        <dbReference type="ARBA" id="ARBA00022691"/>
    </source>
</evidence>
<feature type="active site" description="Nucleophile" evidence="6">
    <location>
        <position position="371"/>
    </location>
</feature>
<dbReference type="GO" id="GO:0003723">
    <property type="term" value="F:RNA binding"/>
    <property type="evidence" value="ECO:0007669"/>
    <property type="project" value="UniProtKB-UniRule"/>
</dbReference>
<keyword evidence="4 6" id="KW-0949">S-adenosyl-L-methionine</keyword>
<dbReference type="SUPFAM" id="SSF53335">
    <property type="entry name" value="S-adenosyl-L-methionine-dependent methyltransferases"/>
    <property type="match status" value="1"/>
</dbReference>
<comment type="caution">
    <text evidence="6">Lacks conserved residue(s) required for the propagation of feature annotation.</text>
</comment>
<feature type="binding site" evidence="6">
    <location>
        <position position="288"/>
    </location>
    <ligand>
        <name>S-adenosyl-L-methionine</name>
        <dbReference type="ChEBI" id="CHEBI:59789"/>
    </ligand>
</feature>
<dbReference type="CDD" id="cd02440">
    <property type="entry name" value="AdoMet_MTases"/>
    <property type="match status" value="1"/>
</dbReference>
<dbReference type="InterPro" id="IPR023267">
    <property type="entry name" value="RCMT"/>
</dbReference>
<dbReference type="GO" id="GO:0008173">
    <property type="term" value="F:RNA methyltransferase activity"/>
    <property type="evidence" value="ECO:0007669"/>
    <property type="project" value="InterPro"/>
</dbReference>
<dbReference type="PANTHER" id="PTHR22807:SF53">
    <property type="entry name" value="RIBOSOMAL RNA SMALL SUBUNIT METHYLTRANSFERASE B-RELATED"/>
    <property type="match status" value="1"/>
</dbReference>
<feature type="domain" description="SAM-dependent MTase RsmB/NOP-type" evidence="8">
    <location>
        <begin position="144"/>
        <end position="435"/>
    </location>
</feature>
<evidence type="ECO:0000259" key="8">
    <source>
        <dbReference type="PROSITE" id="PS51686"/>
    </source>
</evidence>
<evidence type="ECO:0000256" key="6">
    <source>
        <dbReference type="PROSITE-ProRule" id="PRU01023"/>
    </source>
</evidence>
<evidence type="ECO:0000313" key="10">
    <source>
        <dbReference type="Proteomes" id="UP001224775"/>
    </source>
</evidence>
<evidence type="ECO:0000256" key="1">
    <source>
        <dbReference type="ARBA" id="ARBA00007494"/>
    </source>
</evidence>
<feature type="binding site" evidence="6">
    <location>
        <position position="309"/>
    </location>
    <ligand>
        <name>S-adenosyl-L-methionine</name>
        <dbReference type="ChEBI" id="CHEBI:59789"/>
    </ligand>
</feature>
<dbReference type="AlphaFoldDB" id="A0AAD8XVF5"/>
<dbReference type="InterPro" id="IPR018314">
    <property type="entry name" value="RsmB/NOL1/NOP2-like_CS"/>
</dbReference>
<dbReference type="GO" id="GO:0001510">
    <property type="term" value="P:RNA methylation"/>
    <property type="evidence" value="ECO:0007669"/>
    <property type="project" value="InterPro"/>
</dbReference>
<sequence length="436" mass="48656">MHITSILTSVALLLALPTKTAVSFSPGVANRAIHILEEASSQNIPVDAALRRYAKYQERSYVKSEEYKSISDILRNISISQYRIDWQLREAGVECSPENRVAFLKKGDPLECRGMDLQTTLECPDWAWTGLKEAFPDEEDLSKELRALMQPAPLDLRVNTLKCEERIDALREIINAGYDATSTPWSPIGIRLEERTALGRIPGLLDGIVEPQDEGSQLVASLLEAQPGETVADYCAGSGGKTLQIAASMKNKGRLYSMDVSEDRLERGKPRCKKAGVSNVQRQVVQEDMTRKDKWLKRRKGTFDRVLVDAPCSGVGSWRRKPDARRTWATFDDGFDGGIDRLANLLPLQQQILQRASRLVKVGGRLVYVTCSLLPQENEKQIIQFLESDVGAEWKVESPPSDFAIPFEVVDGQFLRLTPAQHNTDGFFAAVLTKHG</sequence>
<feature type="signal peptide" evidence="7">
    <location>
        <begin position="1"/>
        <end position="23"/>
    </location>
</feature>
<dbReference type="Pfam" id="PF22458">
    <property type="entry name" value="RsmF-B_ferredox"/>
    <property type="match status" value="1"/>
</dbReference>
<dbReference type="Proteomes" id="UP001224775">
    <property type="component" value="Unassembled WGS sequence"/>
</dbReference>
<dbReference type="PANTHER" id="PTHR22807">
    <property type="entry name" value="NOP2 YEAST -RELATED NOL1/NOP2/FMU SUN DOMAIN-CONTAINING"/>
    <property type="match status" value="1"/>
</dbReference>
<organism evidence="9 10">
    <name type="scientific">Skeletonema marinoi</name>
    <dbReference type="NCBI Taxonomy" id="267567"/>
    <lineage>
        <taxon>Eukaryota</taxon>
        <taxon>Sar</taxon>
        <taxon>Stramenopiles</taxon>
        <taxon>Ochrophyta</taxon>
        <taxon>Bacillariophyta</taxon>
        <taxon>Coscinodiscophyceae</taxon>
        <taxon>Thalassiosirophycidae</taxon>
        <taxon>Thalassiosirales</taxon>
        <taxon>Skeletonemataceae</taxon>
        <taxon>Skeletonema</taxon>
        <taxon>Skeletonema marinoi-dohrnii complex</taxon>
    </lineage>
</organism>
<protein>
    <submittedName>
        <fullName evidence="9">RNA methyltransferase, RsmB/NOP family</fullName>
        <ecNumber evidence="9">2.1.1.-</ecNumber>
    </submittedName>
</protein>
<evidence type="ECO:0000256" key="3">
    <source>
        <dbReference type="ARBA" id="ARBA00022679"/>
    </source>
</evidence>
<name>A0AAD8XVF5_9STRA</name>
<dbReference type="PROSITE" id="PS51686">
    <property type="entry name" value="SAM_MT_RSMB_NOP"/>
    <property type="match status" value="1"/>
</dbReference>
<keyword evidence="10" id="KW-1185">Reference proteome</keyword>